<organism evidence="20 21">
    <name type="scientific">Actinobaculum suis</name>
    <dbReference type="NCBI Taxonomy" id="1657"/>
    <lineage>
        <taxon>Bacteria</taxon>
        <taxon>Bacillati</taxon>
        <taxon>Actinomycetota</taxon>
        <taxon>Actinomycetes</taxon>
        <taxon>Actinomycetales</taxon>
        <taxon>Actinomycetaceae</taxon>
        <taxon>Actinobaculum</taxon>
    </lineage>
</organism>
<proteinExistence type="inferred from homology"/>
<dbReference type="EMBL" id="FNAU01000001">
    <property type="protein sequence ID" value="SDD99982.1"/>
    <property type="molecule type" value="Genomic_DNA"/>
</dbReference>
<keyword evidence="21" id="KW-1185">Reference proteome</keyword>
<dbReference type="GO" id="GO:0071555">
    <property type="term" value="P:cell wall organization"/>
    <property type="evidence" value="ECO:0007669"/>
    <property type="project" value="UniProtKB-KW"/>
</dbReference>
<dbReference type="InterPro" id="IPR013221">
    <property type="entry name" value="Mur_ligase_cen"/>
</dbReference>
<keyword evidence="8 14" id="KW-0067">ATP-binding</keyword>
<dbReference type="Pfam" id="PF02875">
    <property type="entry name" value="Mur_ligase_C"/>
    <property type="match status" value="1"/>
</dbReference>
<evidence type="ECO:0000256" key="2">
    <source>
        <dbReference type="ARBA" id="ARBA00004752"/>
    </source>
</evidence>
<dbReference type="GO" id="GO:0005524">
    <property type="term" value="F:ATP binding"/>
    <property type="evidence" value="ECO:0007669"/>
    <property type="project" value="UniProtKB-UniRule"/>
</dbReference>
<evidence type="ECO:0000256" key="9">
    <source>
        <dbReference type="ARBA" id="ARBA00022960"/>
    </source>
</evidence>
<gene>
    <name evidence="14 19" type="primary">murC</name>
    <name evidence="19" type="ORF">R6G71_07480</name>
    <name evidence="20" type="ORF">SAMN05421878_10153</name>
</gene>
<protein>
    <recommendedName>
        <fullName evidence="3 14">UDP-N-acetylmuramate--L-alanine ligase</fullName>
        <ecNumber evidence="3 14">6.3.2.8</ecNumber>
    </recommendedName>
    <alternativeName>
        <fullName evidence="14">UDP-N-acetylmuramoyl-L-alanine synthetase</fullName>
    </alternativeName>
</protein>
<evidence type="ECO:0000256" key="7">
    <source>
        <dbReference type="ARBA" id="ARBA00022741"/>
    </source>
</evidence>
<accession>A0A1G6ZBX4</accession>
<keyword evidence="9 14" id="KW-0133">Cell shape</keyword>
<dbReference type="NCBIfam" id="TIGR01082">
    <property type="entry name" value="murC"/>
    <property type="match status" value="1"/>
</dbReference>
<dbReference type="InterPro" id="IPR050061">
    <property type="entry name" value="MurCDEF_pg_biosynth"/>
</dbReference>
<feature type="binding site" evidence="14">
    <location>
        <begin position="124"/>
        <end position="130"/>
    </location>
    <ligand>
        <name>ATP</name>
        <dbReference type="ChEBI" id="CHEBI:30616"/>
    </ligand>
</feature>
<dbReference type="PANTHER" id="PTHR43445:SF3">
    <property type="entry name" value="UDP-N-ACETYLMURAMATE--L-ALANINE LIGASE"/>
    <property type="match status" value="1"/>
</dbReference>
<dbReference type="SUPFAM" id="SSF53244">
    <property type="entry name" value="MurD-like peptide ligases, peptide-binding domain"/>
    <property type="match status" value="1"/>
</dbReference>
<keyword evidence="10 14" id="KW-0573">Peptidoglycan synthesis</keyword>
<keyword evidence="6 14" id="KW-0132">Cell division</keyword>
<dbReference type="InterPro" id="IPR004101">
    <property type="entry name" value="Mur_ligase_C"/>
</dbReference>
<keyword evidence="15" id="KW-0812">Transmembrane</keyword>
<dbReference type="Pfam" id="PF01225">
    <property type="entry name" value="Mur_ligase"/>
    <property type="match status" value="1"/>
</dbReference>
<dbReference type="GO" id="GO:0008763">
    <property type="term" value="F:UDP-N-acetylmuramate-L-alanine ligase activity"/>
    <property type="evidence" value="ECO:0007669"/>
    <property type="project" value="UniProtKB-UniRule"/>
</dbReference>
<dbReference type="Proteomes" id="UP000182744">
    <property type="component" value="Unassembled WGS sequence"/>
</dbReference>
<keyword evidence="5 14" id="KW-0436">Ligase</keyword>
<dbReference type="InterPro" id="IPR036615">
    <property type="entry name" value="Mur_ligase_C_dom_sf"/>
</dbReference>
<evidence type="ECO:0000256" key="5">
    <source>
        <dbReference type="ARBA" id="ARBA00022598"/>
    </source>
</evidence>
<dbReference type="RefSeq" id="WP_074660587.1">
    <property type="nucleotide sequence ID" value="NZ_FNAU01000001.1"/>
</dbReference>
<dbReference type="EMBL" id="JAWNFU010000004">
    <property type="protein sequence ID" value="MDY5153878.1"/>
    <property type="molecule type" value="Genomic_DNA"/>
</dbReference>
<evidence type="ECO:0000313" key="19">
    <source>
        <dbReference type="EMBL" id="MDY5153878.1"/>
    </source>
</evidence>
<evidence type="ECO:0000256" key="1">
    <source>
        <dbReference type="ARBA" id="ARBA00004496"/>
    </source>
</evidence>
<reference evidence="21" key="2">
    <citation type="submission" date="2016-10" db="EMBL/GenBank/DDBJ databases">
        <authorList>
            <person name="Varghese N."/>
        </authorList>
    </citation>
    <scope>NUCLEOTIDE SEQUENCE [LARGE SCALE GENOMIC DNA]</scope>
    <source>
        <strain evidence="21">DSM 20639</strain>
    </source>
</reference>
<dbReference type="AlphaFoldDB" id="A0A1G6ZBX4"/>
<dbReference type="Gene3D" id="3.90.190.20">
    <property type="entry name" value="Mur ligase, C-terminal domain"/>
    <property type="match status" value="1"/>
</dbReference>
<comment type="similarity">
    <text evidence="14">Belongs to the MurCDEF family.</text>
</comment>
<dbReference type="SUPFAM" id="SSF51984">
    <property type="entry name" value="MurCD N-terminal domain"/>
    <property type="match status" value="1"/>
</dbReference>
<dbReference type="GO" id="GO:0051301">
    <property type="term" value="P:cell division"/>
    <property type="evidence" value="ECO:0007669"/>
    <property type="project" value="UniProtKB-KW"/>
</dbReference>
<evidence type="ECO:0000256" key="8">
    <source>
        <dbReference type="ARBA" id="ARBA00022840"/>
    </source>
</evidence>
<evidence type="ECO:0000313" key="21">
    <source>
        <dbReference type="Proteomes" id="UP000182744"/>
    </source>
</evidence>
<feature type="transmembrane region" description="Helical" evidence="15">
    <location>
        <begin position="20"/>
        <end position="39"/>
    </location>
</feature>
<evidence type="ECO:0000256" key="3">
    <source>
        <dbReference type="ARBA" id="ARBA00012211"/>
    </source>
</evidence>
<keyword evidence="12 14" id="KW-0961">Cell wall biogenesis/degradation</keyword>
<comment type="function">
    <text evidence="14">Cell wall formation.</text>
</comment>
<evidence type="ECO:0000259" key="17">
    <source>
        <dbReference type="Pfam" id="PF02875"/>
    </source>
</evidence>
<evidence type="ECO:0000259" key="18">
    <source>
        <dbReference type="Pfam" id="PF08245"/>
    </source>
</evidence>
<feature type="domain" description="Mur ligase C-terminal" evidence="17">
    <location>
        <begin position="330"/>
        <end position="457"/>
    </location>
</feature>
<evidence type="ECO:0000256" key="4">
    <source>
        <dbReference type="ARBA" id="ARBA00022490"/>
    </source>
</evidence>
<keyword evidence="15" id="KW-1133">Transmembrane helix</keyword>
<sequence length="478" mass="50013">MTTPQLAQATSARTSARRHFHMIGIGGAGMSVVAALLLAEGHTVTGSDARESENTQRLRETGARVAIGQRAENVPAGAIVVRSTAIHEDNPELTVARQRGQEVWHRSQALAFAAGARDFVAVAGAHGKTTSSAMLAMALRTAGQDPSWAIGGSIRAADGSHLSGGHLGSGNVLVAEADESDASFLNYAPRAALVTNIEPDHLDFYGTQEAFAAAFEEFAARIVPGGLLVVCADDPGARHLAAAAGARNIRVASYGRGTPAPGARQHVVVRGHGQCVIETPEGETLARFTLQVPGAHNELNATGVWLTGVDLGVDPAVMAKALESYTGTGRRFEPRGEVCGIRLFDDYAHHPTEVAATLQAAREKAGSGAVRVLFQPHLYSRTKNFAAEFARALAGADTAIVTGVYGAREEPMPGVEGDLITTQMDGHGTFIASKEEAARTLARCATPGDLLLTMGAGDVTELCPLIVETLQHRFKEAG</sequence>
<comment type="subcellular location">
    <subcellularLocation>
        <location evidence="1 14">Cytoplasm</location>
    </subcellularLocation>
</comment>
<dbReference type="InterPro" id="IPR000713">
    <property type="entry name" value="Mur_ligase_N"/>
</dbReference>
<feature type="domain" description="Mur ligase N-terminal catalytic" evidence="16">
    <location>
        <begin position="19"/>
        <end position="114"/>
    </location>
</feature>
<dbReference type="Proteomes" id="UP001273799">
    <property type="component" value="Unassembled WGS sequence"/>
</dbReference>
<evidence type="ECO:0000313" key="20">
    <source>
        <dbReference type="EMBL" id="SDD99982.1"/>
    </source>
</evidence>
<comment type="pathway">
    <text evidence="2 14">Cell wall biogenesis; peptidoglycan biosynthesis.</text>
</comment>
<keyword evidence="7 14" id="KW-0547">Nucleotide-binding</keyword>
<dbReference type="PANTHER" id="PTHR43445">
    <property type="entry name" value="UDP-N-ACETYLMURAMATE--L-ALANINE LIGASE-RELATED"/>
    <property type="match status" value="1"/>
</dbReference>
<reference evidence="20" key="1">
    <citation type="submission" date="2016-10" db="EMBL/GenBank/DDBJ databases">
        <authorList>
            <person name="de Groot N.N."/>
        </authorList>
    </citation>
    <scope>NUCLEOTIDE SEQUENCE [LARGE SCALE GENOMIC DNA]</scope>
    <source>
        <strain evidence="20">DSM 20639</strain>
    </source>
</reference>
<feature type="domain" description="Mur ligase central" evidence="18">
    <location>
        <begin position="122"/>
        <end position="304"/>
    </location>
</feature>
<dbReference type="GO" id="GO:0009252">
    <property type="term" value="P:peptidoglycan biosynthetic process"/>
    <property type="evidence" value="ECO:0007669"/>
    <property type="project" value="UniProtKB-UniRule"/>
</dbReference>
<dbReference type="SUPFAM" id="SSF53623">
    <property type="entry name" value="MurD-like peptide ligases, catalytic domain"/>
    <property type="match status" value="1"/>
</dbReference>
<dbReference type="Gene3D" id="3.40.1190.10">
    <property type="entry name" value="Mur-like, catalytic domain"/>
    <property type="match status" value="1"/>
</dbReference>
<evidence type="ECO:0000259" key="16">
    <source>
        <dbReference type="Pfam" id="PF01225"/>
    </source>
</evidence>
<dbReference type="InterPro" id="IPR005758">
    <property type="entry name" value="UDP-N-AcMur_Ala_ligase_MurC"/>
</dbReference>
<evidence type="ECO:0000256" key="13">
    <source>
        <dbReference type="ARBA" id="ARBA00047833"/>
    </source>
</evidence>
<dbReference type="GO" id="GO:0008360">
    <property type="term" value="P:regulation of cell shape"/>
    <property type="evidence" value="ECO:0007669"/>
    <property type="project" value="UniProtKB-KW"/>
</dbReference>
<dbReference type="EC" id="6.3.2.8" evidence="3 14"/>
<evidence type="ECO:0000256" key="15">
    <source>
        <dbReference type="SAM" id="Phobius"/>
    </source>
</evidence>
<evidence type="ECO:0000256" key="14">
    <source>
        <dbReference type="HAMAP-Rule" id="MF_00046"/>
    </source>
</evidence>
<dbReference type="Pfam" id="PF08245">
    <property type="entry name" value="Mur_ligase_M"/>
    <property type="match status" value="1"/>
</dbReference>
<keyword evidence="15" id="KW-0472">Membrane</keyword>
<evidence type="ECO:0000256" key="12">
    <source>
        <dbReference type="ARBA" id="ARBA00023316"/>
    </source>
</evidence>
<evidence type="ECO:0000256" key="6">
    <source>
        <dbReference type="ARBA" id="ARBA00022618"/>
    </source>
</evidence>
<reference evidence="19" key="3">
    <citation type="submission" date="2023-10" db="EMBL/GenBank/DDBJ databases">
        <title>Whole Genome based description of the genera Actinobaculum and Actinotignum reveals a complex phylogenetic relationship within the species included in the genus Actinotignum.</title>
        <authorList>
            <person name="Jensen C.S."/>
            <person name="Dargis R."/>
            <person name="Kemp M."/>
            <person name="Christensen J.J."/>
        </authorList>
    </citation>
    <scope>NUCLEOTIDE SEQUENCE</scope>
    <source>
        <strain evidence="19">Actinobaculum_suis_CCUG19206T</strain>
    </source>
</reference>
<dbReference type="HAMAP" id="MF_00046">
    <property type="entry name" value="MurC"/>
    <property type="match status" value="1"/>
</dbReference>
<dbReference type="UniPathway" id="UPA00219"/>
<keyword evidence="4 14" id="KW-0963">Cytoplasm</keyword>
<dbReference type="GO" id="GO:0005737">
    <property type="term" value="C:cytoplasm"/>
    <property type="evidence" value="ECO:0007669"/>
    <property type="project" value="UniProtKB-SubCell"/>
</dbReference>
<evidence type="ECO:0000256" key="11">
    <source>
        <dbReference type="ARBA" id="ARBA00023306"/>
    </source>
</evidence>
<name>A0A1G6ZBX4_9ACTO</name>
<dbReference type="Gene3D" id="3.40.50.720">
    <property type="entry name" value="NAD(P)-binding Rossmann-like Domain"/>
    <property type="match status" value="1"/>
</dbReference>
<comment type="catalytic activity">
    <reaction evidence="13 14">
        <text>UDP-N-acetyl-alpha-D-muramate + L-alanine + ATP = UDP-N-acetyl-alpha-D-muramoyl-L-alanine + ADP + phosphate + H(+)</text>
        <dbReference type="Rhea" id="RHEA:23372"/>
        <dbReference type="ChEBI" id="CHEBI:15378"/>
        <dbReference type="ChEBI" id="CHEBI:30616"/>
        <dbReference type="ChEBI" id="CHEBI:43474"/>
        <dbReference type="ChEBI" id="CHEBI:57972"/>
        <dbReference type="ChEBI" id="CHEBI:70757"/>
        <dbReference type="ChEBI" id="CHEBI:83898"/>
        <dbReference type="ChEBI" id="CHEBI:456216"/>
        <dbReference type="EC" id="6.3.2.8"/>
    </reaction>
</comment>
<keyword evidence="11 14" id="KW-0131">Cell cycle</keyword>
<dbReference type="InterPro" id="IPR036565">
    <property type="entry name" value="Mur-like_cat_sf"/>
</dbReference>
<evidence type="ECO:0000256" key="10">
    <source>
        <dbReference type="ARBA" id="ARBA00022984"/>
    </source>
</evidence>